<dbReference type="GO" id="GO:0000956">
    <property type="term" value="P:nuclear-transcribed mRNA catabolic process"/>
    <property type="evidence" value="ECO:0007669"/>
    <property type="project" value="TreeGrafter"/>
</dbReference>
<feature type="domain" description="RAI1-like" evidence="3">
    <location>
        <begin position="9"/>
        <end position="170"/>
    </location>
</feature>
<dbReference type="GO" id="GO:0046872">
    <property type="term" value="F:metal ion binding"/>
    <property type="evidence" value="ECO:0007669"/>
    <property type="project" value="UniProtKB-KW"/>
</dbReference>
<keyword evidence="2" id="KW-0540">Nuclease</keyword>
<dbReference type="GO" id="GO:0003723">
    <property type="term" value="F:RNA binding"/>
    <property type="evidence" value="ECO:0007669"/>
    <property type="project" value="UniProtKB-KW"/>
</dbReference>
<keyword evidence="2" id="KW-0479">Metal-binding</keyword>
<keyword evidence="2" id="KW-0378">Hydrolase</keyword>
<dbReference type="InterPro" id="IPR039039">
    <property type="entry name" value="RAI1-like_fam"/>
</dbReference>
<dbReference type="GO" id="GO:0110155">
    <property type="term" value="P:NAD-cap decapping"/>
    <property type="evidence" value="ECO:0007669"/>
    <property type="project" value="TreeGrafter"/>
</dbReference>
<evidence type="ECO:0000313" key="5">
    <source>
        <dbReference type="Proteomes" id="UP000271889"/>
    </source>
</evidence>
<dbReference type="Proteomes" id="UP000271889">
    <property type="component" value="Unassembled WGS sequence"/>
</dbReference>
<evidence type="ECO:0000256" key="2">
    <source>
        <dbReference type="RuleBase" id="RU367113"/>
    </source>
</evidence>
<name>A0A3P6TKW1_CYLGO</name>
<comment type="function">
    <text evidence="2">Decapping enzyme for NAD-capped RNAs: specifically hydrolyzes the nicotinamide adenine dinucleotide (NAD) cap from a subset of RNAs by removing the entire NAD moiety from the 5'-end of an NAD-capped RNA.</text>
</comment>
<accession>A0A3P6TKW1</accession>
<dbReference type="GO" id="GO:0034353">
    <property type="term" value="F:mRNA 5'-diphosphatase activity"/>
    <property type="evidence" value="ECO:0007669"/>
    <property type="project" value="TreeGrafter"/>
</dbReference>
<keyword evidence="5" id="KW-1185">Reference proteome</keyword>
<evidence type="ECO:0000259" key="3">
    <source>
        <dbReference type="Pfam" id="PF08652"/>
    </source>
</evidence>
<reference evidence="4 5" key="1">
    <citation type="submission" date="2018-11" db="EMBL/GenBank/DDBJ databases">
        <authorList>
            <consortium name="Pathogen Informatics"/>
        </authorList>
    </citation>
    <scope>NUCLEOTIDE SEQUENCE [LARGE SCALE GENOMIC DNA]</scope>
</reference>
<dbReference type="EMBL" id="UYRV01029760">
    <property type="protein sequence ID" value="VDK83979.1"/>
    <property type="molecule type" value="Genomic_DNA"/>
</dbReference>
<comment type="subcellular location">
    <subcellularLocation>
        <location evidence="2">Nucleus</location>
    </subcellularLocation>
</comment>
<dbReference type="GO" id="GO:0000166">
    <property type="term" value="F:nucleotide binding"/>
    <property type="evidence" value="ECO:0007669"/>
    <property type="project" value="UniProtKB-KW"/>
</dbReference>
<dbReference type="GO" id="GO:0005634">
    <property type="term" value="C:nucleus"/>
    <property type="evidence" value="ECO:0007669"/>
    <property type="project" value="UniProtKB-SubCell"/>
</dbReference>
<evidence type="ECO:0000313" key="4">
    <source>
        <dbReference type="EMBL" id="VDK83979.1"/>
    </source>
</evidence>
<gene>
    <name evidence="4" type="ORF">CGOC_LOCUS8211</name>
</gene>
<comment type="similarity">
    <text evidence="1 2">Belongs to the DXO/Dom3Z family.</text>
</comment>
<dbReference type="InterPro" id="IPR013961">
    <property type="entry name" value="RAI1"/>
</dbReference>
<sequence length="176" mass="20186">MWIICLEKPKTNEAVTCLEEFAVVNRSTLTAGSERPLKLVYSGEVDAINAEGDIVELKTQRYALNNTFWKYKSLKWWLQSHLLGIRDIVVGYRDDDGIVTKVELLHTNDLYKRGEWSANVCMGVLYKVLSEVQSQLKRNGKPCIVRYQGDSKVTVHRAAPADVDFFTSRFKTHFQL</sequence>
<dbReference type="PANTHER" id="PTHR12395">
    <property type="entry name" value="DOM-3 RELATED"/>
    <property type="match status" value="1"/>
</dbReference>
<dbReference type="Pfam" id="PF08652">
    <property type="entry name" value="RAI1"/>
    <property type="match status" value="1"/>
</dbReference>
<dbReference type="PANTHER" id="PTHR12395:SF9">
    <property type="entry name" value="DECAPPING AND EXORIBONUCLEASE PROTEIN"/>
    <property type="match status" value="1"/>
</dbReference>
<dbReference type="EC" id="3.6.1.-" evidence="2"/>
<comment type="cofactor">
    <cofactor evidence="2">
        <name>a divalent metal cation</name>
        <dbReference type="ChEBI" id="CHEBI:60240"/>
    </cofactor>
</comment>
<dbReference type="AlphaFoldDB" id="A0A3P6TKW1"/>
<organism evidence="4 5">
    <name type="scientific">Cylicostephanus goldi</name>
    <name type="common">Nematode worm</name>
    <dbReference type="NCBI Taxonomy" id="71465"/>
    <lineage>
        <taxon>Eukaryota</taxon>
        <taxon>Metazoa</taxon>
        <taxon>Ecdysozoa</taxon>
        <taxon>Nematoda</taxon>
        <taxon>Chromadorea</taxon>
        <taxon>Rhabditida</taxon>
        <taxon>Rhabditina</taxon>
        <taxon>Rhabditomorpha</taxon>
        <taxon>Strongyloidea</taxon>
        <taxon>Strongylidae</taxon>
        <taxon>Cylicostephanus</taxon>
    </lineage>
</organism>
<keyword evidence="2" id="KW-0539">Nucleus</keyword>
<keyword evidence="2" id="KW-0694">RNA-binding</keyword>
<protein>
    <recommendedName>
        <fullName evidence="2">Decapping nuclease</fullName>
        <ecNumber evidence="2">3.6.1.-</ecNumber>
    </recommendedName>
</protein>
<evidence type="ECO:0000256" key="1">
    <source>
        <dbReference type="ARBA" id="ARBA00006562"/>
    </source>
</evidence>
<dbReference type="OrthoDB" id="5853397at2759"/>
<proteinExistence type="inferred from homology"/>
<dbReference type="GO" id="GO:0004518">
    <property type="term" value="F:nuclease activity"/>
    <property type="evidence" value="ECO:0007669"/>
    <property type="project" value="UniProtKB-KW"/>
</dbReference>
<keyword evidence="2" id="KW-0547">Nucleotide-binding</keyword>
<dbReference type="GO" id="GO:0005829">
    <property type="term" value="C:cytosol"/>
    <property type="evidence" value="ECO:0007669"/>
    <property type="project" value="TreeGrafter"/>
</dbReference>